<dbReference type="RefSeq" id="WP_103910164.1">
    <property type="nucleotide sequence ID" value="NZ_FNUZ01000002.1"/>
</dbReference>
<dbReference type="AlphaFoldDB" id="A0A1H5XHZ6"/>
<protein>
    <submittedName>
        <fullName evidence="2">Lysophospholipase</fullName>
    </submittedName>
</protein>
<dbReference type="SUPFAM" id="SSF53474">
    <property type="entry name" value="alpha/beta-Hydrolases"/>
    <property type="match status" value="1"/>
</dbReference>
<evidence type="ECO:0000259" key="1">
    <source>
        <dbReference type="Pfam" id="PF12146"/>
    </source>
</evidence>
<dbReference type="OrthoDB" id="9788260at2"/>
<dbReference type="Pfam" id="PF12146">
    <property type="entry name" value="Hydrolase_4"/>
    <property type="match status" value="1"/>
</dbReference>
<dbReference type="Proteomes" id="UP000236752">
    <property type="component" value="Unassembled WGS sequence"/>
</dbReference>
<dbReference type="Gene3D" id="3.40.50.1820">
    <property type="entry name" value="alpha/beta hydrolase"/>
    <property type="match status" value="1"/>
</dbReference>
<dbReference type="InterPro" id="IPR029058">
    <property type="entry name" value="AB_hydrolase_fold"/>
</dbReference>
<feature type="domain" description="Serine aminopeptidase S33" evidence="1">
    <location>
        <begin position="39"/>
        <end position="292"/>
    </location>
</feature>
<dbReference type="InterPro" id="IPR051044">
    <property type="entry name" value="MAG_DAG_Lipase"/>
</dbReference>
<keyword evidence="3" id="KW-1185">Reference proteome</keyword>
<reference evidence="2 3" key="1">
    <citation type="submission" date="2016-10" db="EMBL/GenBank/DDBJ databases">
        <authorList>
            <person name="de Groot N.N."/>
        </authorList>
    </citation>
    <scope>NUCLEOTIDE SEQUENCE [LARGE SCALE GENOMIC DNA]</scope>
    <source>
        <strain evidence="2 3">DSM 26915</strain>
    </source>
</reference>
<name>A0A1H5XHZ6_9RHOB</name>
<dbReference type="EMBL" id="FNUZ01000002">
    <property type="protein sequence ID" value="SEG11040.1"/>
    <property type="molecule type" value="Genomic_DNA"/>
</dbReference>
<gene>
    <name evidence="2" type="ORF">SAMN04488045_1883</name>
</gene>
<organism evidence="2 3">
    <name type="scientific">Thalassococcus halodurans</name>
    <dbReference type="NCBI Taxonomy" id="373675"/>
    <lineage>
        <taxon>Bacteria</taxon>
        <taxon>Pseudomonadati</taxon>
        <taxon>Pseudomonadota</taxon>
        <taxon>Alphaproteobacteria</taxon>
        <taxon>Rhodobacterales</taxon>
        <taxon>Roseobacteraceae</taxon>
        <taxon>Thalassococcus</taxon>
    </lineage>
</organism>
<proteinExistence type="predicted"/>
<dbReference type="PANTHER" id="PTHR11614">
    <property type="entry name" value="PHOSPHOLIPASE-RELATED"/>
    <property type="match status" value="1"/>
</dbReference>
<accession>A0A1H5XHZ6</accession>
<evidence type="ECO:0000313" key="2">
    <source>
        <dbReference type="EMBL" id="SEG11040.1"/>
    </source>
</evidence>
<dbReference type="InterPro" id="IPR022742">
    <property type="entry name" value="Hydrolase_4"/>
</dbReference>
<sequence>MEKAPFLTELAHAPDGSCAYWIKTSDGVRLRVGHFPSEEAKGTVLLFPGRTEYIEKYGKTAADLAAAGYTTLAVDWRGQGLADRLLEDPMPGHVHQFSDYQLDVEAVLAAAEELDLPRPYHLLAHSMGGCIGLRSLINGLPVNSAVFSGPMWGIHLTTPMRSAAWVLSWGGKQLGLGHLSVPGSRGESYVLAADFEDNLLTTDREMFDLMRSQLTANPDLELGGPSLRWLNEALQECRELASQDSPDIPCLTLLGTNERIVDVPRIESRMAKWPNGELVRVTDGEHEVLMDSPDTRDALTKRMVAHYDVHQDAQRLAASG</sequence>
<evidence type="ECO:0000313" key="3">
    <source>
        <dbReference type="Proteomes" id="UP000236752"/>
    </source>
</evidence>